<evidence type="ECO:0000256" key="4">
    <source>
        <dbReference type="SAM" id="MobiDB-lite"/>
    </source>
</evidence>
<dbReference type="SUPFAM" id="SSF109993">
    <property type="entry name" value="VPS9 domain"/>
    <property type="match status" value="1"/>
</dbReference>
<dbReference type="Gene3D" id="1.20.1050.80">
    <property type="entry name" value="VPS9 domain"/>
    <property type="match status" value="1"/>
</dbReference>
<dbReference type="PROSITE" id="PS51205">
    <property type="entry name" value="VPS9"/>
    <property type="match status" value="1"/>
</dbReference>
<proteinExistence type="predicted"/>
<feature type="region of interest" description="Disordered" evidence="4">
    <location>
        <begin position="332"/>
        <end position="364"/>
    </location>
</feature>
<feature type="compositionally biased region" description="Polar residues" evidence="4">
    <location>
        <begin position="41"/>
        <end position="51"/>
    </location>
</feature>
<evidence type="ECO:0000256" key="2">
    <source>
        <dbReference type="ARBA" id="ARBA00023136"/>
    </source>
</evidence>
<reference evidence="6 7" key="1">
    <citation type="submission" date="2014-06" db="EMBL/GenBank/DDBJ databases">
        <authorList>
            <person name="Swart Estienne"/>
        </authorList>
    </citation>
    <scope>NUCLEOTIDE SEQUENCE [LARGE SCALE GENOMIC DNA]</scope>
    <source>
        <strain evidence="6 7">130c</strain>
    </source>
</reference>
<evidence type="ECO:0000313" key="7">
    <source>
        <dbReference type="Proteomes" id="UP000039865"/>
    </source>
</evidence>
<sequence>MKAYQSQLELYFKQYHLFEQFQTKPANDESQSQQHQLQHQASNGHDSNPNNPIFPGAGPKPVLEEGKGVFNNGFFFVNEIVFSIRENPALAEGVFQAIMDSEVKSYYRESKFVENLTLMFFDNPFQDTSKCEDTNLQYFNILRAFNRLMNKDLQSKYKIASKDDLNNHVASQIFSGLTKIIEAQSYLRFIFRNIFSKINLIQLIGFINEKEAQWKALNQAQIKQQQQPQKEEQKLTQQQQQKNFKLSMSLVNPNDQKNLLENLQPQKNKDEGKKDLQAKQKKPGMLKKLFGGGSKDKDKKALQAKLQAQQNNKYRETYDPRHNLQNCLLDEAESQNQKQERQSSVDNQNQRNQARENELGRINLTNDQSIAVTSNMDQGSNQFNLSPNTDATTSQQFYSSTQQQDHLDFSMNIDKINENNDYKMNEDDNDLMSQAAMSDVRGNFDSLINQRISRMDVSQEIRAKFVIKQYDLTGYMIHILMKVTEILYLSVCQIPNPLRAYIKILADSIQRNKPDISKADLYRILNDLLIDKWLSQSFSIPEFYGILPKPLNFLDKHKYIFFQTAQKFRENIMTFYEYLLNIDISIYQCDKKDSGLLESLVIRLDDVKKLLALLNSNMDNLKNLDQNIEDNLARLDSRCSLESILDDNFGLIKANAAFEVDDDHFGRTEDPNHEQKNFFDLESQIKFLFFAKAKENNSMQQQKYLKQLLEKETDEFIGKHQIQDRMKFRQMLRNIQELISQDEVQFPSIHQIIRNKKHDFPNDLSVILFFLIRGDECLSQGRDGSDKDKMRLQCMILYKNLQQIGFIGNTRMQCKVIKHLIKKTSIRVQNVEQDISKGRDSVIRQSESNDIIPQFEQIGLESLQLMFFCIQEDIESFLSLIRTENDYIWKVQHSLYLSYFISTVKPFVCLNFDPSNGGFNLVRQDKCDKHQANPLLTGQLLFGIVQTNNPGNNRQAGRVPNQQAANNNGPQTTRGTATGQPSQQQPQGRRQDQMSSMIVDPYQNSNNSKVKHYQLKRIDLALGQAAREIDSMNLRTTYNQFLQVVKNLLENDQHLSKNITHAQNEINEYIMRQLHRHIFVLIEPSQVDIEIQRNLQKNHYTFQTLDFPEELQDESLWIDAISAFDKFSKEETPMEKLQVVLRTVQICSQVYHMANIKDNKEMTFDEEINMLTYVVYKSISAFKLYSNYQFIKLFNVELKNGNSFDKALNSLEAVISYILQQQ</sequence>
<accession>A0A078AG95</accession>
<evidence type="ECO:0000256" key="3">
    <source>
        <dbReference type="SAM" id="Coils"/>
    </source>
</evidence>
<evidence type="ECO:0000313" key="6">
    <source>
        <dbReference type="EMBL" id="CDW80527.1"/>
    </source>
</evidence>
<feature type="compositionally biased region" description="Polar residues" evidence="4">
    <location>
        <begin position="969"/>
        <end position="978"/>
    </location>
</feature>
<feature type="compositionally biased region" description="Low complexity" evidence="4">
    <location>
        <begin position="979"/>
        <end position="988"/>
    </location>
</feature>
<name>A0A078AG95_STYLE</name>
<evidence type="ECO:0000259" key="5">
    <source>
        <dbReference type="PROSITE" id="PS51205"/>
    </source>
</evidence>
<protein>
    <recommendedName>
        <fullName evidence="5">VPS9 domain-containing protein</fullName>
    </recommendedName>
</protein>
<gene>
    <name evidence="6" type="primary">Contig6437.g302</name>
    <name evidence="6" type="ORF">STYLEM_9528</name>
</gene>
<feature type="coiled-coil region" evidence="3">
    <location>
        <begin position="604"/>
        <end position="638"/>
    </location>
</feature>
<dbReference type="Pfam" id="PF00616">
    <property type="entry name" value="RasGAP"/>
    <property type="match status" value="1"/>
</dbReference>
<evidence type="ECO:0000256" key="1">
    <source>
        <dbReference type="ARBA" id="ARBA00004370"/>
    </source>
</evidence>
<feature type="compositionally biased region" description="Low complexity" evidence="4">
    <location>
        <begin position="30"/>
        <end position="40"/>
    </location>
</feature>
<feature type="region of interest" description="Disordered" evidence="4">
    <location>
        <begin position="24"/>
        <end position="58"/>
    </location>
</feature>
<dbReference type="InterPro" id="IPR003123">
    <property type="entry name" value="VPS9"/>
</dbReference>
<dbReference type="GO" id="GO:0016020">
    <property type="term" value="C:membrane"/>
    <property type="evidence" value="ECO:0007669"/>
    <property type="project" value="UniProtKB-SubCell"/>
</dbReference>
<keyword evidence="3" id="KW-0175">Coiled coil</keyword>
<dbReference type="Pfam" id="PF02204">
    <property type="entry name" value="VPS9"/>
    <property type="match status" value="1"/>
</dbReference>
<feature type="compositionally biased region" description="Low complexity" evidence="4">
    <location>
        <begin position="392"/>
        <end position="404"/>
    </location>
</feature>
<feature type="region of interest" description="Disordered" evidence="4">
    <location>
        <begin position="951"/>
        <end position="994"/>
    </location>
</feature>
<organism evidence="6 7">
    <name type="scientific">Stylonychia lemnae</name>
    <name type="common">Ciliate</name>
    <dbReference type="NCBI Taxonomy" id="5949"/>
    <lineage>
        <taxon>Eukaryota</taxon>
        <taxon>Sar</taxon>
        <taxon>Alveolata</taxon>
        <taxon>Ciliophora</taxon>
        <taxon>Intramacronucleata</taxon>
        <taxon>Spirotrichea</taxon>
        <taxon>Stichotrichia</taxon>
        <taxon>Sporadotrichida</taxon>
        <taxon>Oxytrichidae</taxon>
        <taxon>Stylonychinae</taxon>
        <taxon>Stylonychia</taxon>
    </lineage>
</organism>
<dbReference type="AlphaFoldDB" id="A0A078AG95"/>
<feature type="region of interest" description="Disordered" evidence="4">
    <location>
        <begin position="263"/>
        <end position="319"/>
    </location>
</feature>
<comment type="subcellular location">
    <subcellularLocation>
        <location evidence="1">Membrane</location>
    </subcellularLocation>
</comment>
<feature type="compositionally biased region" description="Basic and acidic residues" evidence="4">
    <location>
        <begin position="267"/>
        <end position="278"/>
    </location>
</feature>
<feature type="region of interest" description="Disordered" evidence="4">
    <location>
        <begin position="377"/>
        <end position="404"/>
    </location>
</feature>
<dbReference type="InterPro" id="IPR037191">
    <property type="entry name" value="VPS9_dom_sf"/>
</dbReference>
<feature type="compositionally biased region" description="Low complexity" evidence="4">
    <location>
        <begin position="303"/>
        <end position="312"/>
    </location>
</feature>
<keyword evidence="7" id="KW-1185">Reference proteome</keyword>
<dbReference type="InterPro" id="IPR001936">
    <property type="entry name" value="RasGAP_dom"/>
</dbReference>
<keyword evidence="2" id="KW-0472">Membrane</keyword>
<feature type="domain" description="VPS9" evidence="5">
    <location>
        <begin position="1085"/>
        <end position="1222"/>
    </location>
</feature>
<dbReference type="Proteomes" id="UP000039865">
    <property type="component" value="Unassembled WGS sequence"/>
</dbReference>
<feature type="compositionally biased region" description="Polar residues" evidence="4">
    <location>
        <begin position="377"/>
        <end position="391"/>
    </location>
</feature>
<dbReference type="InParanoid" id="A0A078AG95"/>
<dbReference type="EMBL" id="CCKQ01009061">
    <property type="protein sequence ID" value="CDW80527.1"/>
    <property type="molecule type" value="Genomic_DNA"/>
</dbReference>